<keyword evidence="4" id="KW-1185">Reference proteome</keyword>
<organism evidence="3 4">
    <name type="scientific">Penicillium angulare</name>
    <dbReference type="NCBI Taxonomy" id="116970"/>
    <lineage>
        <taxon>Eukaryota</taxon>
        <taxon>Fungi</taxon>
        <taxon>Dikarya</taxon>
        <taxon>Ascomycota</taxon>
        <taxon>Pezizomycotina</taxon>
        <taxon>Eurotiomycetes</taxon>
        <taxon>Eurotiomycetidae</taxon>
        <taxon>Eurotiales</taxon>
        <taxon>Aspergillaceae</taxon>
        <taxon>Penicillium</taxon>
    </lineage>
</organism>
<name>A0A9W9FU85_9EURO</name>
<protein>
    <recommendedName>
        <fullName evidence="2">Aminoglycoside phosphotransferase domain-containing protein</fullName>
    </recommendedName>
</protein>
<proteinExistence type="predicted"/>
<dbReference type="Pfam" id="PF01636">
    <property type="entry name" value="APH"/>
    <property type="match status" value="1"/>
</dbReference>
<dbReference type="PANTHER" id="PTHR21310:SF56">
    <property type="entry name" value="AMINOGLYCOSIDE PHOSPHOTRANSFERASE DOMAIN-CONTAINING PROTEIN"/>
    <property type="match status" value="1"/>
</dbReference>
<feature type="domain" description="Aminoglycoside phosphotransferase" evidence="2">
    <location>
        <begin position="104"/>
        <end position="216"/>
    </location>
</feature>
<dbReference type="InterPro" id="IPR002575">
    <property type="entry name" value="Aminoglycoside_PTrfase"/>
</dbReference>
<dbReference type="PANTHER" id="PTHR21310">
    <property type="entry name" value="AMINOGLYCOSIDE PHOSPHOTRANSFERASE-RELATED-RELATED"/>
    <property type="match status" value="1"/>
</dbReference>
<evidence type="ECO:0000313" key="4">
    <source>
        <dbReference type="Proteomes" id="UP001149165"/>
    </source>
</evidence>
<dbReference type="AlphaFoldDB" id="A0A9W9FU85"/>
<dbReference type="EMBL" id="JAPQKH010000003">
    <property type="protein sequence ID" value="KAJ5106190.1"/>
    <property type="molecule type" value="Genomic_DNA"/>
</dbReference>
<evidence type="ECO:0000256" key="1">
    <source>
        <dbReference type="SAM" id="MobiDB-lite"/>
    </source>
</evidence>
<dbReference type="OrthoDB" id="4342075at2759"/>
<accession>A0A9W9FU85</accession>
<evidence type="ECO:0000259" key="2">
    <source>
        <dbReference type="Pfam" id="PF01636"/>
    </source>
</evidence>
<dbReference type="SUPFAM" id="SSF56112">
    <property type="entry name" value="Protein kinase-like (PK-like)"/>
    <property type="match status" value="1"/>
</dbReference>
<sequence>MPLLQRQSSFGTSNKDILAMAAEGAVPEDSDDAISDDAISDDAMSHNSNSSTVVHQQEPFDTIKFRILELCRAVLAPENSEISIERLYGGCSHRIIGVTITNEEDSACSRYVVRLPRNPSDDKNTERAVAPLKILENSAFPMPRLCKFDVTSLNALGRPYVILERIDGANYPSYFEHLPQERKLVVAKDFGKAIAELDSIRSDIAGTPGLSPTDGSLVVNTQDRSRDPVPYVNGPAKHTVVQMMLAYMCGEIMDFATDPYEQSFLFDHYRSLLPVVFQMSEVGLLDDSDYFCLCHLGIDCEAIFFTDSTLNDSESSIRILHSDRSIFGPPFMACSPPAWLWARENRYNFELFANSGALTAEMQEVKKCFDDAAGPVYRKYAYGAGYRLARQLYRLLFVDYSSRGVPVILREWPKVYESLKMAKEIEDPKVPAIETSINDHMQEDGLIIFE</sequence>
<evidence type="ECO:0000313" key="3">
    <source>
        <dbReference type="EMBL" id="KAJ5106190.1"/>
    </source>
</evidence>
<feature type="compositionally biased region" description="Acidic residues" evidence="1">
    <location>
        <begin position="26"/>
        <end position="40"/>
    </location>
</feature>
<dbReference type="Proteomes" id="UP001149165">
    <property type="component" value="Unassembled WGS sequence"/>
</dbReference>
<comment type="caution">
    <text evidence="3">The sequence shown here is derived from an EMBL/GenBank/DDBJ whole genome shotgun (WGS) entry which is preliminary data.</text>
</comment>
<gene>
    <name evidence="3" type="ORF">N7456_002865</name>
</gene>
<dbReference type="InterPro" id="IPR051678">
    <property type="entry name" value="AGP_Transferase"/>
</dbReference>
<feature type="compositionally biased region" description="Polar residues" evidence="1">
    <location>
        <begin position="45"/>
        <end position="55"/>
    </location>
</feature>
<dbReference type="InterPro" id="IPR011009">
    <property type="entry name" value="Kinase-like_dom_sf"/>
</dbReference>
<feature type="region of interest" description="Disordered" evidence="1">
    <location>
        <begin position="25"/>
        <end position="55"/>
    </location>
</feature>
<reference evidence="3" key="1">
    <citation type="submission" date="2022-11" db="EMBL/GenBank/DDBJ databases">
        <authorList>
            <person name="Petersen C."/>
        </authorList>
    </citation>
    <scope>NUCLEOTIDE SEQUENCE</scope>
    <source>
        <strain evidence="3">IBT 30069</strain>
    </source>
</reference>
<reference evidence="3" key="2">
    <citation type="journal article" date="2023" name="IMA Fungus">
        <title>Comparative genomic study of the Penicillium genus elucidates a diverse pangenome and 15 lateral gene transfer events.</title>
        <authorList>
            <person name="Petersen C."/>
            <person name="Sorensen T."/>
            <person name="Nielsen M.R."/>
            <person name="Sondergaard T.E."/>
            <person name="Sorensen J.L."/>
            <person name="Fitzpatrick D.A."/>
            <person name="Frisvad J.C."/>
            <person name="Nielsen K.L."/>
        </authorList>
    </citation>
    <scope>NUCLEOTIDE SEQUENCE</scope>
    <source>
        <strain evidence="3">IBT 30069</strain>
    </source>
</reference>